<dbReference type="InterPro" id="IPR015943">
    <property type="entry name" value="WD40/YVTN_repeat-like_dom_sf"/>
</dbReference>
<keyword evidence="1" id="KW-1133">Transmembrane helix</keyword>
<gene>
    <name evidence="2" type="ordered locus">Mchl_5674</name>
</gene>
<reference evidence="2 3" key="1">
    <citation type="submission" date="2008-12" db="EMBL/GenBank/DDBJ databases">
        <title>Complete sequence of plasmid1 of Methylobacterium chloromethanicum CM4.</title>
        <authorList>
            <consortium name="US DOE Joint Genome Institute"/>
            <person name="Lucas S."/>
            <person name="Copeland A."/>
            <person name="Lapidus A."/>
            <person name="Glavina del Rio T."/>
            <person name="Dalin E."/>
            <person name="Tice H."/>
            <person name="Bruce D."/>
            <person name="Goodwin L."/>
            <person name="Pitluck S."/>
            <person name="Chertkov O."/>
            <person name="Brettin T."/>
            <person name="Detter J.C."/>
            <person name="Han C."/>
            <person name="Larimer F."/>
            <person name="Land M."/>
            <person name="Hauser L."/>
            <person name="Kyrpides N."/>
            <person name="Mikhailova N."/>
            <person name="Marx C."/>
            <person name="Richardson P."/>
        </authorList>
    </citation>
    <scope>NUCLEOTIDE SEQUENCE [LARGE SCALE GENOMIC DNA]</scope>
    <source>
        <strain evidence="3">CM4 / NCIMB 13688</strain>
        <plasmid evidence="2 3">pCMU01</plasmid>
    </source>
</reference>
<dbReference type="SUPFAM" id="SSF52200">
    <property type="entry name" value="Toll/Interleukin receptor TIR domain"/>
    <property type="match status" value="1"/>
</dbReference>
<sequence length="973" mass="105486">MDGAKERIGIVRTILSPGRSPNVALSAFDAFLSYSTALDGRLAPALQSGIERYAKPWHKLRACRVFRDTTNLNVSPDLWQAIEVALDRAPRLILLASPEAAGSKWVRKEVQHWLSRHDPSSLFLVLTGGEIAWDDEAADFDWERTDALPPTLAGVFQREPLFVDMRWARDPAVDLSLTNPLFAQAVLSLASPIRGMPMDELGGEAVRQFRATRRLATAAVAVVVCLGIAAAVAAWTAAREGGRANERAEEALRRESLRLAAASRSETASGNATDGLTLALAALPQTFEKQGWLSWATAPAPRPVVPDALGALSEAMSLQREYRVHAPLPGASDGRYMGSGFLDGGAKLFGFTRGGRLLIWSTLDGTVLLDLQSPSRQPKEFLLNETGTEAVVADEGGQITFWQPGLPTPPTTLPLTTPSREGWQDRLFVIWSQSAPRLLLARPDENLTLFELPSGRSLAILPRKGEDVFTISSSTDQASALLLLRVGGKTERYDAIDGRRREDVRSDVPDADFVRRSRDGDILIYGDSLKSAIVATRLPEGGYQTRGVIELAPRDQLRLSPDGRWAARVQPDGTVRMSNPLSRVREAWLSAGDQVAAAEFDSTGTRFVARLENGAIALFAAGPHGWVDGYLAAPGPGYDGLIDPDGRSITMGTIKVADRGLGGEVVTWDRLTGEVRRRRKTGRWPLRVRRTRTGAALAAVLTNGGLRVWLDEATEPSWTGEVASGEADFIDLAFVGDERLLAATRSGTIIDFDLRTGRERRRVAFGADDVTSFAASPGGDILVATSPSVGAIRGELDSFERTRRSLVGADKGVRRAAVSASAILVADREAIQAFDLGTGRLLRSWAVPGESINSLAFNDDGTRFAASTESGTVYVMDWHDSTRDLVLRTGNVRIYSATFAPDDAGILTTGHDGRARFWQTRRTPEELVASARGRVWRCMPRDRALKFGAADLITSSVGTGCASVERRRAPELD</sequence>
<reference evidence="2 3" key="2">
    <citation type="journal article" date="2012" name="J. Bacteriol.">
        <title>Complete genome sequences of six strains of the genus Methylobacterium.</title>
        <authorList>
            <person name="Marx C.J."/>
            <person name="Bringel F."/>
            <person name="Chistoserdova L."/>
            <person name="Moulin L."/>
            <person name="Farhan Ul Haque M."/>
            <person name="Fleischman D.E."/>
            <person name="Gruffaz C."/>
            <person name="Jourand P."/>
            <person name="Knief C."/>
            <person name="Lee M.C."/>
            <person name="Muller E.E."/>
            <person name="Nadalig T."/>
            <person name="Peyraud R."/>
            <person name="Roselli S."/>
            <person name="Russ L."/>
            <person name="Goodwin L.A."/>
            <person name="Ivanova N."/>
            <person name="Kyrpides N."/>
            <person name="Lajus A."/>
            <person name="Land M.L."/>
            <person name="Medigue C."/>
            <person name="Mikhailova N."/>
            <person name="Nolan M."/>
            <person name="Woyke T."/>
            <person name="Stolyar S."/>
            <person name="Vorholt J.A."/>
            <person name="Vuilleumier S."/>
        </authorList>
    </citation>
    <scope>NUCLEOTIDE SEQUENCE [LARGE SCALE GENOMIC DNA]</scope>
    <source>
        <strain evidence="3">CM4 / NCIMB 13688</strain>
        <plasmid evidence="2 3">pCMU01</plasmid>
    </source>
</reference>
<accession>B7L3I7</accession>
<dbReference type="Gene3D" id="3.40.50.10140">
    <property type="entry name" value="Toll/interleukin-1 receptor homology (TIR) domain"/>
    <property type="match status" value="1"/>
</dbReference>
<dbReference type="SUPFAM" id="SSF50998">
    <property type="entry name" value="Quinoprotein alcohol dehydrogenase-like"/>
    <property type="match status" value="1"/>
</dbReference>
<dbReference type="PANTHER" id="PTHR19879">
    <property type="entry name" value="TRANSCRIPTION INITIATION FACTOR TFIID"/>
    <property type="match status" value="1"/>
</dbReference>
<dbReference type="RefSeq" id="WP_012606285.1">
    <property type="nucleotide sequence ID" value="NC_011758.1"/>
</dbReference>
<organism evidence="2 3">
    <name type="scientific">Methylorubrum extorquens (strain CM4 / NCIMB 13688)</name>
    <name type="common">Methylobacterium extorquens</name>
    <dbReference type="NCBI Taxonomy" id="440085"/>
    <lineage>
        <taxon>Bacteria</taxon>
        <taxon>Pseudomonadati</taxon>
        <taxon>Pseudomonadota</taxon>
        <taxon>Alphaproteobacteria</taxon>
        <taxon>Hyphomicrobiales</taxon>
        <taxon>Methylobacteriaceae</taxon>
        <taxon>Methylorubrum</taxon>
    </lineage>
</organism>
<dbReference type="SUPFAM" id="SSF101908">
    <property type="entry name" value="Putative isomerase YbhE"/>
    <property type="match status" value="1"/>
</dbReference>
<proteinExistence type="predicted"/>
<dbReference type="EMBL" id="CP001299">
    <property type="protein sequence ID" value="ACK86395.1"/>
    <property type="molecule type" value="Genomic_DNA"/>
</dbReference>
<protein>
    <submittedName>
        <fullName evidence="2">WD-40 repeat protein</fullName>
    </submittedName>
</protein>
<keyword evidence="1" id="KW-0812">Transmembrane</keyword>
<dbReference type="Gene3D" id="2.130.10.10">
    <property type="entry name" value="YVTN repeat-like/Quinoprotein amine dehydrogenase"/>
    <property type="match status" value="2"/>
</dbReference>
<dbReference type="InterPro" id="IPR001680">
    <property type="entry name" value="WD40_rpt"/>
</dbReference>
<keyword evidence="2" id="KW-0614">Plasmid</keyword>
<dbReference type="Proteomes" id="UP000002385">
    <property type="component" value="Plasmid pCMU01"/>
</dbReference>
<dbReference type="SMART" id="SM00320">
    <property type="entry name" value="WD40"/>
    <property type="match status" value="2"/>
</dbReference>
<evidence type="ECO:0000256" key="1">
    <source>
        <dbReference type="SAM" id="Phobius"/>
    </source>
</evidence>
<keyword evidence="1" id="KW-0472">Membrane</keyword>
<evidence type="ECO:0000313" key="2">
    <source>
        <dbReference type="EMBL" id="ACK86395.1"/>
    </source>
</evidence>
<dbReference type="KEGG" id="mch:Mchl_5674"/>
<dbReference type="Pfam" id="PF00400">
    <property type="entry name" value="WD40"/>
    <property type="match status" value="2"/>
</dbReference>
<dbReference type="AlphaFoldDB" id="B7L3I7"/>
<dbReference type="HOGENOM" id="CLU_014301_0_0_5"/>
<evidence type="ECO:0000313" key="3">
    <source>
        <dbReference type="Proteomes" id="UP000002385"/>
    </source>
</evidence>
<name>B7L3I7_METC4</name>
<dbReference type="InterPro" id="IPR035897">
    <property type="entry name" value="Toll_tir_struct_dom_sf"/>
</dbReference>
<dbReference type="PANTHER" id="PTHR19879:SF9">
    <property type="entry name" value="TRANSCRIPTION INITIATION FACTOR TFIID SUBUNIT 5"/>
    <property type="match status" value="1"/>
</dbReference>
<dbReference type="InterPro" id="IPR011047">
    <property type="entry name" value="Quinoprotein_ADH-like_sf"/>
</dbReference>
<geneLocation type="plasmid" evidence="2 3">
    <name>pCMU01</name>
</geneLocation>
<feature type="transmembrane region" description="Helical" evidence="1">
    <location>
        <begin position="215"/>
        <end position="238"/>
    </location>
</feature>